<evidence type="ECO:0000256" key="3">
    <source>
        <dbReference type="ARBA" id="ARBA00023163"/>
    </source>
</evidence>
<dbReference type="InterPro" id="IPR052155">
    <property type="entry name" value="Biofilm_reg_signaling"/>
</dbReference>
<dbReference type="Gene3D" id="3.30.70.270">
    <property type="match status" value="1"/>
</dbReference>
<name>A0A0C1Z1U2_9VIBR</name>
<dbReference type="GO" id="GO:0003677">
    <property type="term" value="F:DNA binding"/>
    <property type="evidence" value="ECO:0007669"/>
    <property type="project" value="UniProtKB-KW"/>
</dbReference>
<evidence type="ECO:0000259" key="4">
    <source>
        <dbReference type="PROSITE" id="PS50113"/>
    </source>
</evidence>
<dbReference type="InterPro" id="IPR028082">
    <property type="entry name" value="Peripla_BP_I"/>
</dbReference>
<dbReference type="InterPro" id="IPR035965">
    <property type="entry name" value="PAS-like_dom_sf"/>
</dbReference>
<dbReference type="PANTHER" id="PTHR44757:SF2">
    <property type="entry name" value="BIOFILM ARCHITECTURE MAINTENANCE PROTEIN MBAA"/>
    <property type="match status" value="1"/>
</dbReference>
<dbReference type="InterPro" id="IPR035919">
    <property type="entry name" value="EAL_sf"/>
</dbReference>
<dbReference type="InterPro" id="IPR000160">
    <property type="entry name" value="GGDEF_dom"/>
</dbReference>
<dbReference type="GO" id="GO:0016301">
    <property type="term" value="F:kinase activity"/>
    <property type="evidence" value="ECO:0007669"/>
    <property type="project" value="UniProtKB-KW"/>
</dbReference>
<dbReference type="CDD" id="cd00130">
    <property type="entry name" value="PAS"/>
    <property type="match status" value="1"/>
</dbReference>
<keyword evidence="7" id="KW-0418">Kinase</keyword>
<dbReference type="Proteomes" id="UP000031586">
    <property type="component" value="Unassembled WGS sequence"/>
</dbReference>
<dbReference type="InterPro" id="IPR043128">
    <property type="entry name" value="Rev_trsase/Diguanyl_cyclase"/>
</dbReference>
<dbReference type="PATRIC" id="fig|1229493.5.peg.3610"/>
<dbReference type="CDD" id="cd01948">
    <property type="entry name" value="EAL"/>
    <property type="match status" value="1"/>
</dbReference>
<dbReference type="Pfam" id="PF08447">
    <property type="entry name" value="PAS_3"/>
    <property type="match status" value="1"/>
</dbReference>
<sequence>MNRRVFDKRPTIGIILPMLSGFYMGELNATLRQMAKQHGVNLVFIRSGHRRDFDLSVALHHLDALMVVLHSASDHLVQTALNKGIPVLSLGASYAPLDVEQFISIQSDGVKALYRWLLEQGHQRIGFCGDLSVNDVRSRFKAYQHAATQHQGAFNPEDFFSVSNCSLAGGREAAVEFVQRNSQCTAVICATDHNAIGMMEQLKHLQVAVPNEVAVVGIDNVFFGKQTQPPLTTADQQLEVLARRAFSRAIERIQGAAFSNQINQVPQKLVIRQSCGNRNPTYESTECPNSIRHALLNVEGRSPAEIFENFYSQAQNGFNSILDAQSLYGNNLDWACLAQCDQEQYHIESWVEQGMTQPTTLPKQSTASDDIRDFPFLEGCEHFVATVMPIATGQKNQWQLVAVVDSLEDQQNIGTQSVFNNYLDMLSLFIERDALLNTSTLRQKNSQQLLQQLKVVSNSSNDGIWDWDLTSNKLRWNSRLVNMLGNENISHKRYIDCDQLFQFIHPEDIDQLEEHIQAHLVDKVAFKTEFRIRKHDNSYIWVQANGSAVRNAQGHAVRFIGSMTDVTEQRESAAKIHHMAYFDALTGVANRRKIMEEIVEHISVNPDKPRAIMLMDLNRFKMINDSFGHHVGDALLCHITKELESVLVEPHTIARLGGDEFLFFCHVSNAAQANQIASMILRTIEKPMIHEEMELVSQGSLGISFYPSDGHSPEELVKKADIAMYQAKQLGGRKVVHYNDTMEATTQSLIKFEHHLNRALEQSEIDVFYQPQLCHKTQRVIAVEALARWQSEALGFVPPSQFIQVAENAGMISRLGEYILNRVCRDVQQSAWLQSMSHISVNISARQLVQPYFADEVIQTILNYRLPLSLFCIEITETAAISDYDLCVKSLEKLRKAGITISLDDFGTGFSSLSLLKKLPLSEVKIDRSFIADIIKDQSNLDFVSTMILMGRSLGYRVVAEGVETAEHVSSLSELGVDLLQGYYFSKPQPISQLEQQYTPLGAV</sequence>
<dbReference type="NCBIfam" id="TIGR00254">
    <property type="entry name" value="GGDEF"/>
    <property type="match status" value="1"/>
</dbReference>
<organism evidence="7 8">
    <name type="scientific">Vibrio owensii CAIM 1854 = LMG 25443</name>
    <dbReference type="NCBI Taxonomy" id="1229493"/>
    <lineage>
        <taxon>Bacteria</taxon>
        <taxon>Pseudomonadati</taxon>
        <taxon>Pseudomonadota</taxon>
        <taxon>Gammaproteobacteria</taxon>
        <taxon>Vibrionales</taxon>
        <taxon>Vibrionaceae</taxon>
        <taxon>Vibrio</taxon>
    </lineage>
</organism>
<accession>A0A0C1Z1U2</accession>
<feature type="domain" description="EAL" evidence="5">
    <location>
        <begin position="749"/>
        <end position="1002"/>
    </location>
</feature>
<dbReference type="InterPro" id="IPR000700">
    <property type="entry name" value="PAS-assoc_C"/>
</dbReference>
<feature type="domain" description="GGDEF" evidence="6">
    <location>
        <begin position="608"/>
        <end position="740"/>
    </location>
</feature>
<gene>
    <name evidence="7" type="ORF">H735_21060</name>
</gene>
<dbReference type="SMART" id="SM00091">
    <property type="entry name" value="PAS"/>
    <property type="match status" value="1"/>
</dbReference>
<dbReference type="PROSITE" id="PS50887">
    <property type="entry name" value="GGDEF"/>
    <property type="match status" value="1"/>
</dbReference>
<reference evidence="7 8" key="1">
    <citation type="submission" date="2014-07" db="EMBL/GenBank/DDBJ databases">
        <title>Unique and conserved regions in Vibrio harveyi and related species in comparison with the shrimp pathogen Vibrio harveyi CAIM 1792.</title>
        <authorList>
            <person name="Espinoza-Valles I."/>
            <person name="Vora G."/>
            <person name="Leekitcharoenphon P."/>
            <person name="Ussery D."/>
            <person name="Hoj L."/>
            <person name="Gomez-Gil B."/>
        </authorList>
    </citation>
    <scope>NUCLEOTIDE SEQUENCE [LARGE SCALE GENOMIC DNA]</scope>
    <source>
        <strain evidence="8">CAIM 1854 / LMG 25443</strain>
    </source>
</reference>
<dbReference type="InterPro" id="IPR029787">
    <property type="entry name" value="Nucleotide_cyclase"/>
</dbReference>
<evidence type="ECO:0000256" key="1">
    <source>
        <dbReference type="ARBA" id="ARBA00023015"/>
    </source>
</evidence>
<dbReference type="NCBIfam" id="TIGR00229">
    <property type="entry name" value="sensory_box"/>
    <property type="match status" value="1"/>
</dbReference>
<dbReference type="PROSITE" id="PS50883">
    <property type="entry name" value="EAL"/>
    <property type="match status" value="1"/>
</dbReference>
<feature type="domain" description="PAC" evidence="4">
    <location>
        <begin position="526"/>
        <end position="578"/>
    </location>
</feature>
<dbReference type="InterPro" id="IPR046335">
    <property type="entry name" value="LacI/GalR-like_sensor"/>
</dbReference>
<dbReference type="InterPro" id="IPR013655">
    <property type="entry name" value="PAS_fold_3"/>
</dbReference>
<dbReference type="EMBL" id="JPRD01000042">
    <property type="protein sequence ID" value="KIF51105.1"/>
    <property type="molecule type" value="Genomic_DNA"/>
</dbReference>
<dbReference type="AlphaFoldDB" id="A0A0C1Z1U2"/>
<dbReference type="PANTHER" id="PTHR44757">
    <property type="entry name" value="DIGUANYLATE CYCLASE DGCP"/>
    <property type="match status" value="1"/>
</dbReference>
<dbReference type="SMART" id="SM00267">
    <property type="entry name" value="GGDEF"/>
    <property type="match status" value="1"/>
</dbReference>
<dbReference type="SMART" id="SM00052">
    <property type="entry name" value="EAL"/>
    <property type="match status" value="1"/>
</dbReference>
<evidence type="ECO:0000256" key="2">
    <source>
        <dbReference type="ARBA" id="ARBA00023125"/>
    </source>
</evidence>
<evidence type="ECO:0000259" key="5">
    <source>
        <dbReference type="PROSITE" id="PS50883"/>
    </source>
</evidence>
<keyword evidence="1" id="KW-0805">Transcription regulation</keyword>
<evidence type="ECO:0000313" key="8">
    <source>
        <dbReference type="Proteomes" id="UP000031586"/>
    </source>
</evidence>
<dbReference type="SUPFAM" id="SSF53822">
    <property type="entry name" value="Periplasmic binding protein-like I"/>
    <property type="match status" value="1"/>
</dbReference>
<dbReference type="Gene3D" id="3.30.450.20">
    <property type="entry name" value="PAS domain"/>
    <property type="match status" value="1"/>
</dbReference>
<dbReference type="SUPFAM" id="SSF55073">
    <property type="entry name" value="Nucleotide cyclase"/>
    <property type="match status" value="1"/>
</dbReference>
<dbReference type="InterPro" id="IPR000014">
    <property type="entry name" value="PAS"/>
</dbReference>
<dbReference type="RefSeq" id="WP_020196100.1">
    <property type="nucleotide sequence ID" value="NZ_BAOH01000039.1"/>
</dbReference>
<dbReference type="CDD" id="cd01949">
    <property type="entry name" value="GGDEF"/>
    <property type="match status" value="1"/>
</dbReference>
<protein>
    <submittedName>
        <fullName evidence="7">Histidine kinase</fullName>
    </submittedName>
</protein>
<dbReference type="PROSITE" id="PS50113">
    <property type="entry name" value="PAC"/>
    <property type="match status" value="1"/>
</dbReference>
<proteinExistence type="predicted"/>
<evidence type="ECO:0000313" key="7">
    <source>
        <dbReference type="EMBL" id="KIF51105.1"/>
    </source>
</evidence>
<dbReference type="SMART" id="SM00086">
    <property type="entry name" value="PAC"/>
    <property type="match status" value="1"/>
</dbReference>
<evidence type="ECO:0000259" key="6">
    <source>
        <dbReference type="PROSITE" id="PS50887"/>
    </source>
</evidence>
<comment type="caution">
    <text evidence="7">The sequence shown here is derived from an EMBL/GenBank/DDBJ whole genome shotgun (WGS) entry which is preliminary data.</text>
</comment>
<dbReference type="Pfam" id="PF00563">
    <property type="entry name" value="EAL"/>
    <property type="match status" value="1"/>
</dbReference>
<dbReference type="Gene3D" id="3.40.50.2300">
    <property type="match status" value="2"/>
</dbReference>
<dbReference type="SUPFAM" id="SSF55785">
    <property type="entry name" value="PYP-like sensor domain (PAS domain)"/>
    <property type="match status" value="1"/>
</dbReference>
<dbReference type="Pfam" id="PF13377">
    <property type="entry name" value="Peripla_BP_3"/>
    <property type="match status" value="1"/>
</dbReference>
<dbReference type="CDD" id="cd06267">
    <property type="entry name" value="PBP1_LacI_sugar_binding-like"/>
    <property type="match status" value="1"/>
</dbReference>
<dbReference type="Pfam" id="PF00990">
    <property type="entry name" value="GGDEF"/>
    <property type="match status" value="1"/>
</dbReference>
<dbReference type="InterPro" id="IPR001633">
    <property type="entry name" value="EAL_dom"/>
</dbReference>
<keyword evidence="3" id="KW-0804">Transcription</keyword>
<keyword evidence="2" id="KW-0238">DNA-binding</keyword>
<keyword evidence="7" id="KW-0808">Transferase</keyword>
<dbReference type="SUPFAM" id="SSF141868">
    <property type="entry name" value="EAL domain-like"/>
    <property type="match status" value="1"/>
</dbReference>
<dbReference type="InterPro" id="IPR001610">
    <property type="entry name" value="PAC"/>
</dbReference>
<dbReference type="Gene3D" id="3.20.20.450">
    <property type="entry name" value="EAL domain"/>
    <property type="match status" value="1"/>
</dbReference>